<reference evidence="1 2" key="1">
    <citation type="submission" date="2019-09" db="EMBL/GenBank/DDBJ databases">
        <title>The hologenome of the rock-dwelling lichen Lasallia pustulata.</title>
        <authorList>
            <person name="Greshake Tzovaras B."/>
            <person name="Segers F."/>
            <person name="Bicker A."/>
            <person name="Dal Grande F."/>
            <person name="Otte J."/>
            <person name="Hankeln T."/>
            <person name="Schmitt I."/>
            <person name="Ebersberger I."/>
        </authorList>
    </citation>
    <scope>NUCLEOTIDE SEQUENCE [LARGE SCALE GENOMIC DNA]</scope>
    <source>
        <strain evidence="1">A1-1</strain>
    </source>
</reference>
<comment type="caution">
    <text evidence="1">The sequence shown here is derived from an EMBL/GenBank/DDBJ whole genome shotgun (WGS) entry which is preliminary data.</text>
</comment>
<evidence type="ECO:0008006" key="3">
    <source>
        <dbReference type="Google" id="ProtNLM"/>
    </source>
</evidence>
<gene>
    <name evidence="1" type="ORF">FRX48_00419</name>
</gene>
<dbReference type="InterPro" id="IPR044924">
    <property type="entry name" value="HAD-SF_hydro_IA_REG-2-like_cap"/>
</dbReference>
<accession>A0A5M8Q3W0</accession>
<dbReference type="EMBL" id="VXIT01000001">
    <property type="protein sequence ID" value="KAA6415701.1"/>
    <property type="molecule type" value="Genomic_DNA"/>
</dbReference>
<dbReference type="InterPro" id="IPR023214">
    <property type="entry name" value="HAD_sf"/>
</dbReference>
<dbReference type="OrthoDB" id="444127at2759"/>
<dbReference type="SUPFAM" id="SSF56784">
    <property type="entry name" value="HAD-like"/>
    <property type="match status" value="1"/>
</dbReference>
<sequence>MARARRSSILVPYGTPGDSSLLATATRLANHRHATITLTRSILLSAPNWTTMPPSPIPTRKSLCLTFDAFGTLFHPRQPIATQYAAAAREHGLSGFTDVEIGRRFKDAYKAESTKHPNYGRAVGMGAEQWWANIIRATLTPFVPAPKSFPESMVPQLLHRFSSSEGYTLYPDVLPFFQHLRRKKQEDPVTGFGTTVGVITNSDDRVSSILISLGLSVRPFKLAGMQWDTARIDASQRDAEDIKFVALSYDIGFEKPDPRIFQAVRNLMKQVKDEDFEYLHVGDDPEKDVSGAKAAGWGSLLLDREGKYVDVSARRVRHLEELKKVLEL</sequence>
<dbReference type="GO" id="GO:0005634">
    <property type="term" value="C:nucleus"/>
    <property type="evidence" value="ECO:0007669"/>
    <property type="project" value="TreeGrafter"/>
</dbReference>
<evidence type="ECO:0000313" key="2">
    <source>
        <dbReference type="Proteomes" id="UP000324767"/>
    </source>
</evidence>
<dbReference type="AlphaFoldDB" id="A0A5M8Q3W0"/>
<dbReference type="PANTHER" id="PTHR46191">
    <property type="match status" value="1"/>
</dbReference>
<dbReference type="Gene3D" id="1.10.150.720">
    <property type="entry name" value="Haloacid dehalogenase-like hydrolase"/>
    <property type="match status" value="1"/>
</dbReference>
<dbReference type="Pfam" id="PF00702">
    <property type="entry name" value="Hydrolase"/>
    <property type="match status" value="1"/>
</dbReference>
<dbReference type="GO" id="GO:0016791">
    <property type="term" value="F:phosphatase activity"/>
    <property type="evidence" value="ECO:0007669"/>
    <property type="project" value="UniProtKB-ARBA"/>
</dbReference>
<dbReference type="InterPro" id="IPR036412">
    <property type="entry name" value="HAD-like_sf"/>
</dbReference>
<dbReference type="InterPro" id="IPR006439">
    <property type="entry name" value="HAD-SF_hydro_IA"/>
</dbReference>
<dbReference type="NCBIfam" id="TIGR01549">
    <property type="entry name" value="HAD-SF-IA-v1"/>
    <property type="match status" value="1"/>
</dbReference>
<evidence type="ECO:0000313" key="1">
    <source>
        <dbReference type="EMBL" id="KAA6415701.1"/>
    </source>
</evidence>
<organism evidence="1 2">
    <name type="scientific">Lasallia pustulata</name>
    <dbReference type="NCBI Taxonomy" id="136370"/>
    <lineage>
        <taxon>Eukaryota</taxon>
        <taxon>Fungi</taxon>
        <taxon>Dikarya</taxon>
        <taxon>Ascomycota</taxon>
        <taxon>Pezizomycotina</taxon>
        <taxon>Lecanoromycetes</taxon>
        <taxon>OSLEUM clade</taxon>
        <taxon>Umbilicariomycetidae</taxon>
        <taxon>Umbilicariales</taxon>
        <taxon>Umbilicariaceae</taxon>
        <taxon>Lasallia</taxon>
    </lineage>
</organism>
<name>A0A5M8Q3W0_9LECA</name>
<dbReference type="Gene3D" id="3.40.50.1000">
    <property type="entry name" value="HAD superfamily/HAD-like"/>
    <property type="match status" value="1"/>
</dbReference>
<protein>
    <recommendedName>
        <fullName evidence="3">Haloacid dehalogenase-like hydrolase</fullName>
    </recommendedName>
</protein>
<proteinExistence type="predicted"/>
<dbReference type="Proteomes" id="UP000324767">
    <property type="component" value="Unassembled WGS sequence"/>
</dbReference>
<dbReference type="PANTHER" id="PTHR46191:SF2">
    <property type="entry name" value="HALOACID DEHALOGENASE-LIKE HYDROLASE DOMAIN-CONTAINING PROTEIN 3"/>
    <property type="match status" value="1"/>
</dbReference>
<dbReference type="InterPro" id="IPR051828">
    <property type="entry name" value="HAD-like_hydrolase_domain"/>
</dbReference>